<dbReference type="Proteomes" id="UP000886934">
    <property type="component" value="Unassembled WGS sequence"/>
</dbReference>
<gene>
    <name evidence="1" type="ORF">KAM351_18790</name>
</gene>
<dbReference type="EMBL" id="BPNN01000022">
    <property type="protein sequence ID" value="GJA63268.1"/>
    <property type="molecule type" value="Genomic_DNA"/>
</dbReference>
<accession>A0AA37CWQ3</accession>
<dbReference type="RefSeq" id="WP_223940151.1">
    <property type="nucleotide sequence ID" value="NZ_BPNN01000022.1"/>
</dbReference>
<evidence type="ECO:0000313" key="1">
    <source>
        <dbReference type="EMBL" id="GJA63268.1"/>
    </source>
</evidence>
<dbReference type="AlphaFoldDB" id="A0AA37CWQ3"/>
<evidence type="ECO:0000313" key="2">
    <source>
        <dbReference type="Proteomes" id="UP000886934"/>
    </source>
</evidence>
<comment type="caution">
    <text evidence="1">The sequence shown here is derived from an EMBL/GenBank/DDBJ whole genome shotgun (WGS) entry which is preliminary data.</text>
</comment>
<sequence length="146" mass="16996">MAIEKKSKKNTTSVNLSLRLDPRSKYLIDMLARQQKRTITGVIEWAVERAGAETTFDNDRGISFLEIIDSLWSTDESVRLANLALARPDLLDYDELRIWETIKASPDLWDHAGQLMFSLLQTEWEHLLEHVEQHRLSRSVKPYFVL</sequence>
<organism evidence="1 2">
    <name type="scientific">Aeromonas caviae</name>
    <name type="common">Aeromonas punctata</name>
    <dbReference type="NCBI Taxonomy" id="648"/>
    <lineage>
        <taxon>Bacteria</taxon>
        <taxon>Pseudomonadati</taxon>
        <taxon>Pseudomonadota</taxon>
        <taxon>Gammaproteobacteria</taxon>
        <taxon>Aeromonadales</taxon>
        <taxon>Aeromonadaceae</taxon>
        <taxon>Aeromonas</taxon>
    </lineage>
</organism>
<name>A0AA37CWQ3_AERCA</name>
<protein>
    <submittedName>
        <fullName evidence="1">Uncharacterized protein</fullName>
    </submittedName>
</protein>
<reference evidence="1" key="1">
    <citation type="submission" date="2021-07" db="EMBL/GenBank/DDBJ databases">
        <title>Draft genome sequence of carbapenem-resistant Aeromonas spp. in Japan.</title>
        <authorList>
            <person name="Maehana S."/>
            <person name="Suzuki M."/>
            <person name="Kitasato H."/>
        </authorList>
    </citation>
    <scope>NUCLEOTIDE SEQUENCE</scope>
    <source>
        <strain evidence="1">KAM351</strain>
    </source>
</reference>
<proteinExistence type="predicted"/>